<reference evidence="1" key="1">
    <citation type="submission" date="2019-08" db="EMBL/GenBank/DDBJ databases">
        <authorList>
            <person name="Kucharzyk K."/>
            <person name="Murdoch R.W."/>
            <person name="Higgins S."/>
            <person name="Loffler F."/>
        </authorList>
    </citation>
    <scope>NUCLEOTIDE SEQUENCE</scope>
</reference>
<name>A0A645B312_9ZZZZ</name>
<gene>
    <name evidence="1" type="ORF">SDC9_106688</name>
</gene>
<organism evidence="1">
    <name type="scientific">bioreactor metagenome</name>
    <dbReference type="NCBI Taxonomy" id="1076179"/>
    <lineage>
        <taxon>unclassified sequences</taxon>
        <taxon>metagenomes</taxon>
        <taxon>ecological metagenomes</taxon>
    </lineage>
</organism>
<evidence type="ECO:0000313" key="1">
    <source>
        <dbReference type="EMBL" id="MPM59842.1"/>
    </source>
</evidence>
<sequence>MQQAGDHAAAVEIALDERAAMKVQHQRHVLSERRLLSIHAHGHLFARCHRNDGIGEARWQWGVGCRRGGHGVPHIQVELYCSPSYPSMPFLWPHCFQNPNNQGMQRV</sequence>
<protein>
    <submittedName>
        <fullName evidence="1">Uncharacterized protein</fullName>
    </submittedName>
</protein>
<accession>A0A645B312</accession>
<comment type="caution">
    <text evidence="1">The sequence shown here is derived from an EMBL/GenBank/DDBJ whole genome shotgun (WGS) entry which is preliminary data.</text>
</comment>
<dbReference type="AlphaFoldDB" id="A0A645B312"/>
<proteinExistence type="predicted"/>
<dbReference type="EMBL" id="VSSQ01017483">
    <property type="protein sequence ID" value="MPM59842.1"/>
    <property type="molecule type" value="Genomic_DNA"/>
</dbReference>